<dbReference type="OrthoDB" id="9814553at2"/>
<dbReference type="Pfam" id="PF01381">
    <property type="entry name" value="HTH_3"/>
    <property type="match status" value="1"/>
</dbReference>
<dbReference type="AlphaFoldDB" id="A0A3E0VAI9"/>
<evidence type="ECO:0000313" key="3">
    <source>
        <dbReference type="EMBL" id="RFA06866.1"/>
    </source>
</evidence>
<evidence type="ECO:0000313" key="4">
    <source>
        <dbReference type="Proteomes" id="UP000256709"/>
    </source>
</evidence>
<dbReference type="CDD" id="cd00093">
    <property type="entry name" value="HTH_XRE"/>
    <property type="match status" value="1"/>
</dbReference>
<dbReference type="GO" id="GO:0003677">
    <property type="term" value="F:DNA binding"/>
    <property type="evidence" value="ECO:0007669"/>
    <property type="project" value="UniProtKB-KW"/>
</dbReference>
<proteinExistence type="predicted"/>
<gene>
    <name evidence="3" type="ORF">B7R21_18075</name>
</gene>
<dbReference type="PANTHER" id="PTHR46797">
    <property type="entry name" value="HTH-TYPE TRANSCRIPTIONAL REGULATOR"/>
    <property type="match status" value="1"/>
</dbReference>
<dbReference type="Gene3D" id="1.10.260.40">
    <property type="entry name" value="lambda repressor-like DNA-binding domains"/>
    <property type="match status" value="1"/>
</dbReference>
<evidence type="ECO:0000259" key="2">
    <source>
        <dbReference type="PROSITE" id="PS50943"/>
    </source>
</evidence>
<dbReference type="InterPro" id="IPR010982">
    <property type="entry name" value="Lambda_DNA-bd_dom_sf"/>
</dbReference>
<dbReference type="GO" id="GO:0005829">
    <property type="term" value="C:cytosol"/>
    <property type="evidence" value="ECO:0007669"/>
    <property type="project" value="TreeGrafter"/>
</dbReference>
<comment type="caution">
    <text evidence="3">The sequence shown here is derived from an EMBL/GenBank/DDBJ whole genome shotgun (WGS) entry which is preliminary data.</text>
</comment>
<feature type="domain" description="HTH cro/C1-type" evidence="2">
    <location>
        <begin position="13"/>
        <end position="67"/>
    </location>
</feature>
<dbReference type="PANTHER" id="PTHR46797:SF1">
    <property type="entry name" value="METHYLPHOSPHONATE SYNTHASE"/>
    <property type="match status" value="1"/>
</dbReference>
<name>A0A3E0VAI9_9MICO</name>
<evidence type="ECO:0000256" key="1">
    <source>
        <dbReference type="ARBA" id="ARBA00023125"/>
    </source>
</evidence>
<dbReference type="Proteomes" id="UP000256709">
    <property type="component" value="Unassembled WGS sequence"/>
</dbReference>
<dbReference type="EMBL" id="NBXA01000043">
    <property type="protein sequence ID" value="RFA06866.1"/>
    <property type="molecule type" value="Genomic_DNA"/>
</dbReference>
<dbReference type="SUPFAM" id="SSF47413">
    <property type="entry name" value="lambda repressor-like DNA-binding domains"/>
    <property type="match status" value="1"/>
</dbReference>
<dbReference type="InterPro" id="IPR001387">
    <property type="entry name" value="Cro/C1-type_HTH"/>
</dbReference>
<dbReference type="InterPro" id="IPR050807">
    <property type="entry name" value="TransReg_Diox_bact_type"/>
</dbReference>
<organism evidence="3 4">
    <name type="scientific">Subtercola boreus</name>
    <dbReference type="NCBI Taxonomy" id="120213"/>
    <lineage>
        <taxon>Bacteria</taxon>
        <taxon>Bacillati</taxon>
        <taxon>Actinomycetota</taxon>
        <taxon>Actinomycetes</taxon>
        <taxon>Micrococcales</taxon>
        <taxon>Microbacteriaceae</taxon>
        <taxon>Subtercola</taxon>
    </lineage>
</organism>
<protein>
    <recommendedName>
        <fullName evidence="2">HTH cro/C1-type domain-containing protein</fullName>
    </recommendedName>
</protein>
<dbReference type="PROSITE" id="PS50943">
    <property type="entry name" value="HTH_CROC1"/>
    <property type="match status" value="1"/>
</dbReference>
<keyword evidence="1" id="KW-0238">DNA-binding</keyword>
<dbReference type="SMART" id="SM00530">
    <property type="entry name" value="HTH_XRE"/>
    <property type="match status" value="1"/>
</dbReference>
<reference evidence="3 4" key="1">
    <citation type="submission" date="2017-04" db="EMBL/GenBank/DDBJ databases">
        <title>Comparative genome analysis of Subtercola boreus.</title>
        <authorList>
            <person name="Cho Y.-J."/>
            <person name="Cho A."/>
            <person name="Kim O.-S."/>
            <person name="Lee J.-I."/>
        </authorList>
    </citation>
    <scope>NUCLEOTIDE SEQUENCE [LARGE SCALE GENOMIC DNA]</scope>
    <source>
        <strain evidence="3 4">P27444</strain>
    </source>
</reference>
<sequence>MTDNLNPSLGPSIRASRVDAGLSLRELARRIDVAPSYMNDIEHDRRTPSEAVLIKIAEQLPLDFDDLLALAGRLGEDTELYLKSNPTVGVLLRTVSGANLNEENLQRLLKSANRMAKTQVGDEPKA</sequence>
<dbReference type="RefSeq" id="WP_116284660.1">
    <property type="nucleotide sequence ID" value="NZ_NBXA01000043.1"/>
</dbReference>
<dbReference type="GO" id="GO:0003700">
    <property type="term" value="F:DNA-binding transcription factor activity"/>
    <property type="evidence" value="ECO:0007669"/>
    <property type="project" value="TreeGrafter"/>
</dbReference>
<accession>A0A3E0VAI9</accession>